<dbReference type="Proteomes" id="UP000299102">
    <property type="component" value="Unassembled WGS sequence"/>
</dbReference>
<reference evidence="1 2" key="1">
    <citation type="journal article" date="2019" name="Commun. Biol.">
        <title>The bagworm genome reveals a unique fibroin gene that provides high tensile strength.</title>
        <authorList>
            <person name="Kono N."/>
            <person name="Nakamura H."/>
            <person name="Ohtoshi R."/>
            <person name="Tomita M."/>
            <person name="Numata K."/>
            <person name="Arakawa K."/>
        </authorList>
    </citation>
    <scope>NUCLEOTIDE SEQUENCE [LARGE SCALE GENOMIC DNA]</scope>
</reference>
<comment type="caution">
    <text evidence="1">The sequence shown here is derived from an EMBL/GenBank/DDBJ whole genome shotgun (WGS) entry which is preliminary data.</text>
</comment>
<accession>A0A4C1Y6J5</accession>
<dbReference type="EMBL" id="BGZK01001112">
    <property type="protein sequence ID" value="GBP71528.1"/>
    <property type="molecule type" value="Genomic_DNA"/>
</dbReference>
<name>A0A4C1Y6J5_EUMVA</name>
<proteinExistence type="predicted"/>
<gene>
    <name evidence="1" type="ORF">EVAR_50588_1</name>
</gene>
<keyword evidence="2" id="KW-1185">Reference proteome</keyword>
<dbReference type="AlphaFoldDB" id="A0A4C1Y6J5"/>
<organism evidence="1 2">
    <name type="scientific">Eumeta variegata</name>
    <name type="common">Bagworm moth</name>
    <name type="synonym">Eumeta japonica</name>
    <dbReference type="NCBI Taxonomy" id="151549"/>
    <lineage>
        <taxon>Eukaryota</taxon>
        <taxon>Metazoa</taxon>
        <taxon>Ecdysozoa</taxon>
        <taxon>Arthropoda</taxon>
        <taxon>Hexapoda</taxon>
        <taxon>Insecta</taxon>
        <taxon>Pterygota</taxon>
        <taxon>Neoptera</taxon>
        <taxon>Endopterygota</taxon>
        <taxon>Lepidoptera</taxon>
        <taxon>Glossata</taxon>
        <taxon>Ditrysia</taxon>
        <taxon>Tineoidea</taxon>
        <taxon>Psychidae</taxon>
        <taxon>Oiketicinae</taxon>
        <taxon>Eumeta</taxon>
    </lineage>
</organism>
<sequence>MNKNYNRRNTCYRCCLRDTDTSSYTLYAFAASASRWIVQGSNENLDSVWHYIIFLFRYLLWSKSLRCYRVHKDNVWGPSVTIQIMGSADAACSPPRHVYIRARRRPSINTEIYD</sequence>
<protein>
    <submittedName>
        <fullName evidence="1">Uncharacterized protein</fullName>
    </submittedName>
</protein>
<evidence type="ECO:0000313" key="1">
    <source>
        <dbReference type="EMBL" id="GBP71528.1"/>
    </source>
</evidence>
<evidence type="ECO:0000313" key="2">
    <source>
        <dbReference type="Proteomes" id="UP000299102"/>
    </source>
</evidence>